<feature type="region of interest" description="Disordered" evidence="1">
    <location>
        <begin position="440"/>
        <end position="468"/>
    </location>
</feature>
<evidence type="ECO:0000313" key="4">
    <source>
        <dbReference type="Proteomes" id="UP000633136"/>
    </source>
</evidence>
<evidence type="ECO:0000259" key="2">
    <source>
        <dbReference type="Pfam" id="PF03235"/>
    </source>
</evidence>
<dbReference type="PANTHER" id="PTHR37292">
    <property type="entry name" value="VNG6097C"/>
    <property type="match status" value="1"/>
</dbReference>
<protein>
    <recommendedName>
        <fullName evidence="2">GmrSD restriction endonucleases N-terminal domain-containing protein</fullName>
    </recommendedName>
</protein>
<keyword evidence="4" id="KW-1185">Reference proteome</keyword>
<name>A0A917ATC4_9MICC</name>
<dbReference type="Pfam" id="PF03235">
    <property type="entry name" value="GmrSD_N"/>
    <property type="match status" value="1"/>
</dbReference>
<accession>A0A917ATC4</accession>
<dbReference type="AlphaFoldDB" id="A0A917ATC4"/>
<organism evidence="3 4">
    <name type="scientific">Nesterenkonia cremea</name>
    <dbReference type="NCBI Taxonomy" id="1882340"/>
    <lineage>
        <taxon>Bacteria</taxon>
        <taxon>Bacillati</taxon>
        <taxon>Actinomycetota</taxon>
        <taxon>Actinomycetes</taxon>
        <taxon>Micrococcales</taxon>
        <taxon>Micrococcaceae</taxon>
        <taxon>Nesterenkonia</taxon>
    </lineage>
</organism>
<dbReference type="PANTHER" id="PTHR37292:SF2">
    <property type="entry name" value="DUF262 DOMAIN-CONTAINING PROTEIN"/>
    <property type="match status" value="1"/>
</dbReference>
<comment type="caution">
    <text evidence="3">The sequence shown here is derived from an EMBL/GenBank/DDBJ whole genome shotgun (WGS) entry which is preliminary data.</text>
</comment>
<dbReference type="Proteomes" id="UP000633136">
    <property type="component" value="Unassembled WGS sequence"/>
</dbReference>
<evidence type="ECO:0000313" key="3">
    <source>
        <dbReference type="EMBL" id="GGE73148.1"/>
    </source>
</evidence>
<reference evidence="3" key="1">
    <citation type="journal article" date="2014" name="Int. J. Syst. Evol. Microbiol.">
        <title>Complete genome sequence of Corynebacterium casei LMG S-19264T (=DSM 44701T), isolated from a smear-ripened cheese.</title>
        <authorList>
            <consortium name="US DOE Joint Genome Institute (JGI-PGF)"/>
            <person name="Walter F."/>
            <person name="Albersmeier A."/>
            <person name="Kalinowski J."/>
            <person name="Ruckert C."/>
        </authorList>
    </citation>
    <scope>NUCLEOTIDE SEQUENCE</scope>
    <source>
        <strain evidence="3">CGMCC 1.15388</strain>
    </source>
</reference>
<proteinExistence type="predicted"/>
<dbReference type="EMBL" id="BMIS01000009">
    <property type="protein sequence ID" value="GGE73148.1"/>
    <property type="molecule type" value="Genomic_DNA"/>
</dbReference>
<dbReference type="InterPro" id="IPR004919">
    <property type="entry name" value="GmrSD_N"/>
</dbReference>
<evidence type="ECO:0000256" key="1">
    <source>
        <dbReference type="SAM" id="MobiDB-lite"/>
    </source>
</evidence>
<gene>
    <name evidence="3" type="ORF">GCM10011401_20290</name>
</gene>
<reference evidence="3" key="2">
    <citation type="submission" date="2020-09" db="EMBL/GenBank/DDBJ databases">
        <authorList>
            <person name="Sun Q."/>
            <person name="Zhou Y."/>
        </authorList>
    </citation>
    <scope>NUCLEOTIDE SEQUENCE</scope>
    <source>
        <strain evidence="3">CGMCC 1.15388</strain>
    </source>
</reference>
<sequence>MDHFREHPAAGLPAQLPLEGWGIRQLLITVLRGHPMGVVMLLDTKNDEVRFKPRLITGVRLSTETSPDYLLLDGQQRLTSMTQALTGDGVVETSDDRGKLLSRRYFVHIETALLGEERVDEAVISVPADGKIKTNFDREVVLDLSTPAQQQEHGYFPLNLLFSPTESTDWLIDLGNTELFKRFNAEVISPASQYELPAILLDRNTSKEAVATVFEKVNTGGEPLTAFELLTATFAGDREYYEANGQDFRLREDWAETCRQFEHYPVLRQITSTHFLQAVTLLASRKKHLSDAGARPTAITAKTEDVLKLKLADYLEWVDPLREAFQWAARFCMDRHIFDASLLPYPTQLIPLAAIRVVLGPDADLLGPRTQIIRWFWSGVLGELYGSTTETRFVADVRQVPEWAMGPESAATPRTIQDATFTESRLHSLRSRVSAAYKGGLGPAARRTGPGLDGGQELRQDPALGAPG</sequence>
<feature type="domain" description="GmrSD restriction endonucleases N-terminal" evidence="2">
    <location>
        <begin position="23"/>
        <end position="234"/>
    </location>
</feature>